<name>A0ABQ1MWQ3_9BACT</name>
<dbReference type="EMBL" id="BMEC01000012">
    <property type="protein sequence ID" value="GGC46094.1"/>
    <property type="molecule type" value="Genomic_DNA"/>
</dbReference>
<reference evidence="2" key="1">
    <citation type="journal article" date="2019" name="Int. J. Syst. Evol. Microbiol.">
        <title>The Global Catalogue of Microorganisms (GCM) 10K type strain sequencing project: providing services to taxonomists for standard genome sequencing and annotation.</title>
        <authorList>
            <consortium name="The Broad Institute Genomics Platform"/>
            <consortium name="The Broad Institute Genome Sequencing Center for Infectious Disease"/>
            <person name="Wu L."/>
            <person name="Ma J."/>
        </authorList>
    </citation>
    <scope>NUCLEOTIDE SEQUENCE [LARGE SCALE GENOMIC DNA]</scope>
    <source>
        <strain evidence="2">CGMCC 1.10832</strain>
    </source>
</reference>
<organism evidence="1 2">
    <name type="scientific">Marivirga lumbricoides</name>
    <dbReference type="NCBI Taxonomy" id="1046115"/>
    <lineage>
        <taxon>Bacteria</taxon>
        <taxon>Pseudomonadati</taxon>
        <taxon>Bacteroidota</taxon>
        <taxon>Cytophagia</taxon>
        <taxon>Cytophagales</taxon>
        <taxon>Marivirgaceae</taxon>
        <taxon>Marivirga</taxon>
    </lineage>
</organism>
<evidence type="ECO:0000313" key="1">
    <source>
        <dbReference type="EMBL" id="GGC46094.1"/>
    </source>
</evidence>
<dbReference type="Proteomes" id="UP000636010">
    <property type="component" value="Unassembled WGS sequence"/>
</dbReference>
<sequence length="101" mass="11326">MNGYNILVQSKISELSKYGYVNNFSFENGRLSVEVEEGDATVVKYYVPEQISVETEYYFEENGSAVVSFMTNDGILGYAVDQADATGEYPLINFFDSVDDD</sequence>
<comment type="caution">
    <text evidence="1">The sequence shown here is derived from an EMBL/GenBank/DDBJ whole genome shotgun (WGS) entry which is preliminary data.</text>
</comment>
<dbReference type="RefSeq" id="WP_188465904.1">
    <property type="nucleotide sequence ID" value="NZ_BAABHU010000012.1"/>
</dbReference>
<accession>A0ABQ1MWQ3</accession>
<proteinExistence type="predicted"/>
<gene>
    <name evidence="1" type="ORF">GCM10011506_34640</name>
</gene>
<protein>
    <submittedName>
        <fullName evidence="1">Uncharacterized protein</fullName>
    </submittedName>
</protein>
<evidence type="ECO:0000313" key="2">
    <source>
        <dbReference type="Proteomes" id="UP000636010"/>
    </source>
</evidence>
<keyword evidence="2" id="KW-1185">Reference proteome</keyword>